<evidence type="ECO:0008006" key="3">
    <source>
        <dbReference type="Google" id="ProtNLM"/>
    </source>
</evidence>
<comment type="caution">
    <text evidence="1">The sequence shown here is derived from an EMBL/GenBank/DDBJ whole genome shotgun (WGS) entry which is preliminary data.</text>
</comment>
<sequence>MVGIVLAQYEASSKTCPRWLKLNKSPVCFGARGDQFGRFSYHRNIFVSSFMIVHRSGKVSSDSRNYNYWGGTSDGRDLGVLLTDQSNKLLAPQSSIVSKGGWYKLAGYSGSSPVLLFCVSKKPQCVFANSELRLWYGEDLRGPASESNNRGKSCADLYGLLA</sequence>
<accession>A0ABN8QD04</accession>
<protein>
    <recommendedName>
        <fullName evidence="3">TLDc domain-containing protein</fullName>
    </recommendedName>
</protein>
<reference evidence="1 2" key="1">
    <citation type="submission" date="2022-05" db="EMBL/GenBank/DDBJ databases">
        <authorList>
            <consortium name="Genoscope - CEA"/>
            <person name="William W."/>
        </authorList>
    </citation>
    <scope>NUCLEOTIDE SEQUENCE [LARGE SCALE GENOMIC DNA]</scope>
</reference>
<dbReference type="Proteomes" id="UP001159427">
    <property type="component" value="Unassembled WGS sequence"/>
</dbReference>
<keyword evidence="2" id="KW-1185">Reference proteome</keyword>
<name>A0ABN8QD04_9CNID</name>
<proteinExistence type="predicted"/>
<evidence type="ECO:0000313" key="1">
    <source>
        <dbReference type="EMBL" id="CAH3160158.1"/>
    </source>
</evidence>
<gene>
    <name evidence="1" type="ORF">PEVE_00003493</name>
</gene>
<organism evidence="1 2">
    <name type="scientific">Porites evermanni</name>
    <dbReference type="NCBI Taxonomy" id="104178"/>
    <lineage>
        <taxon>Eukaryota</taxon>
        <taxon>Metazoa</taxon>
        <taxon>Cnidaria</taxon>
        <taxon>Anthozoa</taxon>
        <taxon>Hexacorallia</taxon>
        <taxon>Scleractinia</taxon>
        <taxon>Fungiina</taxon>
        <taxon>Poritidae</taxon>
        <taxon>Porites</taxon>
    </lineage>
</organism>
<evidence type="ECO:0000313" key="2">
    <source>
        <dbReference type="Proteomes" id="UP001159427"/>
    </source>
</evidence>
<dbReference type="EMBL" id="CALNXI010001207">
    <property type="protein sequence ID" value="CAH3160158.1"/>
    <property type="molecule type" value="Genomic_DNA"/>
</dbReference>